<dbReference type="Proteomes" id="UP000055060">
    <property type="component" value="Unassembled WGS sequence"/>
</dbReference>
<sequence length="601" mass="65418">MVDSSIYFDEDESIQSQIKTEVENLKKMAFAFGPASLRDGTWFNEFVHAMLSSYAEKIIKAGGVEYFRKKYPGLTQDAIAENLCTLATRYAAIAGGVTGITASTGVLGGLTIPVIIASIGGEILYTTRLQVRLIYDLATVYGDPIDVNDPEQLYRAFMLAYGISAASMNMGNVAAAAGPEVVRAQTYRFITGRTHIIQEAAKKILGPRIGNMITRKAILKVVVPVAGVAISSGWNYVSTKNIADAGRQEFKLEARARQAAVDLCNEAELKSEDLPMIVQAVQAVINIDGSIDPRELKVYQAIVKCLNVPDEALQEIEARVEINAETVEKQLRAIKRGKLRKALAELLKLATAASGTIAPAELDLLNRFLPALDAKLDLDELQAQASRFTRKEQKGLREQASILGHKVGGLFGKKASQVSSEPEPVSSGVAAISTIGVSLGQAELLERLNLLHVEGLLTDDELEIKKQELSARFTVSTLPTSTADDISLALINLQTLINLMKVDGVTDKAEIEFLKELTSAVKFNAEQTSDLKSRLGAKKLVGIDFSPYQNHPDEALNLILDMVSMSKKDGKVQPAEKMYIKKVAEHLSLSKNEVEELLDDQ</sequence>
<dbReference type="RefSeq" id="WP_075072194.1">
    <property type="nucleotide sequence ID" value="NZ_DF967972.1"/>
</dbReference>
<dbReference type="InterPro" id="IPR029024">
    <property type="entry name" value="TerB-like"/>
</dbReference>
<gene>
    <name evidence="2" type="ORF">LARV_00533</name>
</gene>
<name>A0A0S7BC02_9CHLR</name>
<proteinExistence type="predicted"/>
<keyword evidence="3" id="KW-1185">Reference proteome</keyword>
<feature type="domain" description="Co-chaperone DjlA N-terminal" evidence="1">
    <location>
        <begin position="495"/>
        <end position="596"/>
    </location>
</feature>
<dbReference type="AlphaFoldDB" id="A0A0S7BC02"/>
<reference evidence="2" key="1">
    <citation type="submission" date="2015-07" db="EMBL/GenBank/DDBJ databases">
        <title>Draft Genome Sequences of Anaerolinea thermolimosa IMO-1, Bellilinea caldifistulae GOMI-1, Leptolinea tardivitalis YMTK-2, Levilinea saccharolytica KIBI-1,Longilinea arvoryzae KOME-1, Previously Described as Members of the Anaerolineaceae (Chloroflexi).</title>
        <authorList>
            <person name="Sekiguchi Y."/>
            <person name="Ohashi A."/>
            <person name="Matsuura N."/>
            <person name="Tourlousse M.D."/>
        </authorList>
    </citation>
    <scope>NUCLEOTIDE SEQUENCE [LARGE SCALE GENOMIC DNA]</scope>
    <source>
        <strain evidence="2">KOME-1</strain>
    </source>
</reference>
<evidence type="ECO:0000313" key="2">
    <source>
        <dbReference type="EMBL" id="GAP12797.1"/>
    </source>
</evidence>
<dbReference type="InterPro" id="IPR007791">
    <property type="entry name" value="DjlA_N"/>
</dbReference>
<protein>
    <submittedName>
        <fullName evidence="2">Uncharacterized protein conserved in bacteria</fullName>
    </submittedName>
</protein>
<evidence type="ECO:0000259" key="1">
    <source>
        <dbReference type="Pfam" id="PF05099"/>
    </source>
</evidence>
<accession>A0A0S7BC02</accession>
<dbReference type="Pfam" id="PF05099">
    <property type="entry name" value="TerB"/>
    <property type="match status" value="1"/>
</dbReference>
<organism evidence="2">
    <name type="scientific">Longilinea arvoryzae</name>
    <dbReference type="NCBI Taxonomy" id="360412"/>
    <lineage>
        <taxon>Bacteria</taxon>
        <taxon>Bacillati</taxon>
        <taxon>Chloroflexota</taxon>
        <taxon>Anaerolineae</taxon>
        <taxon>Anaerolineales</taxon>
        <taxon>Anaerolineaceae</taxon>
        <taxon>Longilinea</taxon>
    </lineage>
</organism>
<dbReference type="OrthoDB" id="6059086at2"/>
<dbReference type="Gene3D" id="1.10.3680.10">
    <property type="entry name" value="TerB-like"/>
    <property type="match status" value="2"/>
</dbReference>
<dbReference type="SUPFAM" id="SSF158682">
    <property type="entry name" value="TerB-like"/>
    <property type="match status" value="2"/>
</dbReference>
<dbReference type="EMBL" id="DF967972">
    <property type="protein sequence ID" value="GAP12797.1"/>
    <property type="molecule type" value="Genomic_DNA"/>
</dbReference>
<evidence type="ECO:0000313" key="3">
    <source>
        <dbReference type="Proteomes" id="UP000055060"/>
    </source>
</evidence>